<dbReference type="InterPro" id="IPR001509">
    <property type="entry name" value="Epimerase_deHydtase"/>
</dbReference>
<evidence type="ECO:0000313" key="3">
    <source>
        <dbReference type="Proteomes" id="UP000614469"/>
    </source>
</evidence>
<organism evidence="2 3">
    <name type="scientific">Candidatus Desulfolinea nitratireducens</name>
    <dbReference type="NCBI Taxonomy" id="2841698"/>
    <lineage>
        <taxon>Bacteria</taxon>
        <taxon>Bacillati</taxon>
        <taxon>Chloroflexota</taxon>
        <taxon>Anaerolineae</taxon>
        <taxon>Anaerolineales</taxon>
        <taxon>Anaerolineales incertae sedis</taxon>
        <taxon>Candidatus Desulfolinea</taxon>
    </lineage>
</organism>
<proteinExistence type="predicted"/>
<accession>A0A8J6TEA3</accession>
<dbReference type="AlphaFoldDB" id="A0A8J6TEA3"/>
<comment type="caution">
    <text evidence="2">The sequence shown here is derived from an EMBL/GenBank/DDBJ whole genome shotgun (WGS) entry which is preliminary data.</text>
</comment>
<dbReference type="EMBL" id="JACNJN010000061">
    <property type="protein sequence ID" value="MBC8334348.1"/>
    <property type="molecule type" value="Genomic_DNA"/>
</dbReference>
<evidence type="ECO:0000313" key="2">
    <source>
        <dbReference type="EMBL" id="MBC8334348.1"/>
    </source>
</evidence>
<protein>
    <submittedName>
        <fullName evidence="2">NmrA family NAD(P)-binding protein</fullName>
    </submittedName>
</protein>
<dbReference type="Pfam" id="PF01370">
    <property type="entry name" value="Epimerase"/>
    <property type="match status" value="1"/>
</dbReference>
<dbReference type="SUPFAM" id="SSF51735">
    <property type="entry name" value="NAD(P)-binding Rossmann-fold domains"/>
    <property type="match status" value="1"/>
</dbReference>
<name>A0A8J6TEA3_9CHLR</name>
<dbReference type="Gene3D" id="3.40.50.720">
    <property type="entry name" value="NAD(P)-binding Rossmann-like Domain"/>
    <property type="match status" value="1"/>
</dbReference>
<reference evidence="2 3" key="1">
    <citation type="submission" date="2020-08" db="EMBL/GenBank/DDBJ databases">
        <title>Bridging the membrane lipid divide: bacteria of the FCB group superphylum have the potential to synthesize archaeal ether lipids.</title>
        <authorList>
            <person name="Villanueva L."/>
            <person name="Von Meijenfeldt F.A.B."/>
            <person name="Westbye A.B."/>
            <person name="Yadav S."/>
            <person name="Hopmans E.C."/>
            <person name="Dutilh B.E."/>
            <person name="Sinninghe Damste J.S."/>
        </authorList>
    </citation>
    <scope>NUCLEOTIDE SEQUENCE [LARGE SCALE GENOMIC DNA]</scope>
    <source>
        <strain evidence="2">NIOZ-UU36</strain>
    </source>
</reference>
<feature type="domain" description="NAD-dependent epimerase/dehydratase" evidence="1">
    <location>
        <begin position="3"/>
        <end position="33"/>
    </location>
</feature>
<dbReference type="Proteomes" id="UP000614469">
    <property type="component" value="Unassembled WGS sequence"/>
</dbReference>
<feature type="non-terminal residue" evidence="2">
    <location>
        <position position="35"/>
    </location>
</feature>
<sequence length="35" mass="3587">MNILITGGTGLIGHALSSALLSDGHQISILTRNPD</sequence>
<evidence type="ECO:0000259" key="1">
    <source>
        <dbReference type="Pfam" id="PF01370"/>
    </source>
</evidence>
<dbReference type="InterPro" id="IPR036291">
    <property type="entry name" value="NAD(P)-bd_dom_sf"/>
</dbReference>
<gene>
    <name evidence="2" type="ORF">H8E29_03705</name>
</gene>